<protein>
    <submittedName>
        <fullName evidence="1">Uncharacterized protein</fullName>
    </submittedName>
</protein>
<gene>
    <name evidence="1" type="ORF">F0357_21935</name>
</gene>
<keyword evidence="2" id="KW-1185">Reference proteome</keyword>
<reference evidence="1 2" key="1">
    <citation type="submission" date="2019-09" db="EMBL/GenBank/DDBJ databases">
        <title>Segnochrobactrum spirostomi gen. nov., sp. nov., isolated from the ciliate Spirostomum cf. yagiui and description of a novel family, Segnochrobactraceae fam. nov. within the order Rhizobiales of the class Alphaproteobacteria.</title>
        <authorList>
            <person name="Akter S."/>
            <person name="Shazib S.U.A."/>
            <person name="Shin M.K."/>
        </authorList>
    </citation>
    <scope>NUCLEOTIDE SEQUENCE [LARGE SCALE GENOMIC DNA]</scope>
    <source>
        <strain evidence="1 2">Sp-1</strain>
    </source>
</reference>
<organism evidence="1 2">
    <name type="scientific">Segnochrobactrum spirostomi</name>
    <dbReference type="NCBI Taxonomy" id="2608987"/>
    <lineage>
        <taxon>Bacteria</taxon>
        <taxon>Pseudomonadati</taxon>
        <taxon>Pseudomonadota</taxon>
        <taxon>Alphaproteobacteria</taxon>
        <taxon>Hyphomicrobiales</taxon>
        <taxon>Segnochrobactraceae</taxon>
        <taxon>Segnochrobactrum</taxon>
    </lineage>
</organism>
<dbReference type="EMBL" id="VWNA01000003">
    <property type="protein sequence ID" value="MQT15271.1"/>
    <property type="molecule type" value="Genomic_DNA"/>
</dbReference>
<evidence type="ECO:0000313" key="1">
    <source>
        <dbReference type="EMBL" id="MQT15271.1"/>
    </source>
</evidence>
<dbReference type="RefSeq" id="WP_153490099.1">
    <property type="nucleotide sequence ID" value="NZ_VWNA01000003.1"/>
</dbReference>
<evidence type="ECO:0000313" key="2">
    <source>
        <dbReference type="Proteomes" id="UP000332515"/>
    </source>
</evidence>
<name>A0A6A7YBD3_9HYPH</name>
<comment type="caution">
    <text evidence="1">The sequence shown here is derived from an EMBL/GenBank/DDBJ whole genome shotgun (WGS) entry which is preliminary data.</text>
</comment>
<proteinExistence type="predicted"/>
<dbReference type="AlphaFoldDB" id="A0A6A7YBD3"/>
<sequence>MLLSIFGTPSPLSYAMMNLLRSLVELTHGPSDFMFATSVAELREQWLAAGESRPDHILFFSDCAESGLLELFMRTNAPIVCCIDNLDDVACHARETRGMSLAESLRFATQTTAILSRLAGYGLCFRVTAEHYGKTVSSILADALSFLGVEMEFEPIEGLCASLPGAGGGAPLTLLDYASKNIQGARAPGALVGLLPPSERGDLLTLARDYGVIAQGEPLRKTVWPIAFFLDWKHPGTLLRGPIELLGPARFIVCGPYFHLPAGWWRVTTTIEVAENISGNRLGVDVFSHDILTGIEADLPIDGVFEFDMAFEVTEPRRPVELRFQILEGAIEGRLALHEVRFEAMDGTSAAYAGGEREAQGRSAAA</sequence>
<dbReference type="Proteomes" id="UP000332515">
    <property type="component" value="Unassembled WGS sequence"/>
</dbReference>
<accession>A0A6A7YBD3</accession>